<dbReference type="InterPro" id="IPR003607">
    <property type="entry name" value="HD/PDEase_dom"/>
</dbReference>
<evidence type="ECO:0000313" key="4">
    <source>
        <dbReference type="EMBL" id="HGL40898.1"/>
    </source>
</evidence>
<dbReference type="InterPro" id="IPR052117">
    <property type="entry name" value="Cas10/Csm1_subtype-III-A"/>
</dbReference>
<proteinExistence type="predicted"/>
<reference evidence="4" key="1">
    <citation type="journal article" date="2020" name="mSystems">
        <title>Genome- and Community-Level Interaction Insights into Carbon Utilization and Element Cycling Functions of Hydrothermarchaeota in Hydrothermal Sediment.</title>
        <authorList>
            <person name="Zhou Z."/>
            <person name="Liu Y."/>
            <person name="Xu W."/>
            <person name="Pan J."/>
            <person name="Luo Z.H."/>
            <person name="Li M."/>
        </authorList>
    </citation>
    <scope>NUCLEOTIDE SEQUENCE [LARGE SCALE GENOMIC DNA]</scope>
    <source>
        <strain evidence="5">SpSt-1073</strain>
        <strain evidence="4">SpSt-669</strain>
    </source>
</reference>
<evidence type="ECO:0000256" key="2">
    <source>
        <dbReference type="ARBA" id="ARBA00023118"/>
    </source>
</evidence>
<name>A0A7J3G5B5_CALS0</name>
<sequence length="861" mass="95952">MTSFRSPGFPIYKANIIPFIENGQQSYTKEMKKEHVDKWDEALDSLRQFIQSVVNMASGLNDVQRLELVGDMISFYLKAPLIRPPLLGLAPAPYLFYPIIRTGHAKIETQHPIKFLKNIFDYSDAVKSLQKHLLNKLSELTELWFTIPADTRPLYNTSSLLSHLLLTSTIAWSYAVENGYSREDGAKLRLAAMFHDISKPYDFEKHYQHTEVVEKVLSGILGDNQLNDLAEFVREHHFEGATGLSSILNRADRLAAASDRLSTLTDNIFGPTDDVDRETGYGSGKQAWEHWRRVYEKNPDSIRMLSEKAAKKLSEPETLMKLRTMEDVQNHELRLCQIDIGGIQEFIMRTRDLRSVAASSLVIDMVTSTQLPILIQHEMVRRCGVWIPHEAFIIISGGTLTLLLPQKIAKELENSWRDISIPLEEIGLRAFFASARFTGNYYRDSGELAGESYIRKLTSEPAAQTIVAAPISGASPSLCTSCYRDPPAPNDDKCHTCRELYEVGSSIHFKKKWDTGVRVSGVDMVPEKVFGNWGDEQSFDVMYVVAGHRTPSQEPGERVRNVAVVKLDGNLMGEFFANSVSISDMIERSARVDIALKDALEKSLIDLFNGVGGLDPEDAIRSVASCFLGLLYAGGDDALLLCPSWCSIILAQRIAHYFAESMGRVRTLSVGIASAPPRHDVWALIDAASALLDDAKRVGREQGSGGGVAFDYIEGGVLTRSTAAWRKALARQRHATLQPFTIQGLREFFAKLEIPLDGPQAFAYAYQASREGENDRKKHLKGLRQKVIESAGVPQTIGMPGQENRILVTHLARMANVGNDEEKGKYLKLLRLVSTSSDHGMPLVPFFDVDVLIKFLGGGMI</sequence>
<dbReference type="PANTHER" id="PTHR36528:SF1">
    <property type="entry name" value="CRISPR SYSTEM SINGLE-STRAND-SPECIFIC DEOXYRIBONUCLEASE CAS10_CSM1 (SUBTYPE III-A)"/>
    <property type="match status" value="1"/>
</dbReference>
<dbReference type="PANTHER" id="PTHR36528">
    <property type="entry name" value="CRISPR SYSTEM SINGLE-STRAND-SPECIFIC DEOXYRIBONUCLEASE CAS10/CSM1 (SUBTYPE III-A)"/>
    <property type="match status" value="1"/>
</dbReference>
<dbReference type="InterPro" id="IPR043128">
    <property type="entry name" value="Rev_trsase/Diguanyl_cyclase"/>
</dbReference>
<dbReference type="InterPro" id="IPR054767">
    <property type="entry name" value="Cas10-Cmr2_palm2"/>
</dbReference>
<dbReference type="EMBL" id="DRXG01000105">
    <property type="protein sequence ID" value="HHN52604.1"/>
    <property type="molecule type" value="Genomic_DNA"/>
</dbReference>
<dbReference type="GO" id="GO:0051607">
    <property type="term" value="P:defense response to virus"/>
    <property type="evidence" value="ECO:0007669"/>
    <property type="project" value="UniProtKB-KW"/>
</dbReference>
<protein>
    <submittedName>
        <fullName evidence="4">HD domain-containing protein</fullName>
    </submittedName>
</protein>
<dbReference type="Pfam" id="PF01966">
    <property type="entry name" value="HD"/>
    <property type="match status" value="1"/>
</dbReference>
<dbReference type="SUPFAM" id="SSF109604">
    <property type="entry name" value="HD-domain/PDEase-like"/>
    <property type="match status" value="1"/>
</dbReference>
<comment type="caution">
    <text evidence="4">The sequence shown here is derived from an EMBL/GenBank/DDBJ whole genome shotgun (WGS) entry which is preliminary data.</text>
</comment>
<gene>
    <name evidence="5" type="ORF">ENM30_04745</name>
    <name evidence="4" type="ORF">ENU43_04450</name>
</gene>
<dbReference type="Pfam" id="PF22335">
    <property type="entry name" value="Cas10-Cmr2_palm2"/>
    <property type="match status" value="1"/>
</dbReference>
<dbReference type="AlphaFoldDB" id="A0A7J3G5B5"/>
<dbReference type="CDD" id="cd00077">
    <property type="entry name" value="HDc"/>
    <property type="match status" value="1"/>
</dbReference>
<accession>A0A7J3G5B5</accession>
<dbReference type="Gene3D" id="3.30.70.270">
    <property type="match status" value="1"/>
</dbReference>
<dbReference type="EMBL" id="DTCM01000060">
    <property type="protein sequence ID" value="HGL40898.1"/>
    <property type="molecule type" value="Genomic_DNA"/>
</dbReference>
<keyword evidence="1" id="KW-0547">Nucleotide-binding</keyword>
<organism evidence="4">
    <name type="scientific">Caldiarchaeum subterraneum</name>
    <dbReference type="NCBI Taxonomy" id="311458"/>
    <lineage>
        <taxon>Archaea</taxon>
        <taxon>Nitrososphaerota</taxon>
        <taxon>Candidatus Caldarchaeales</taxon>
        <taxon>Candidatus Caldarchaeaceae</taxon>
        <taxon>Candidatus Caldarchaeum</taxon>
    </lineage>
</organism>
<dbReference type="Gene3D" id="1.10.3210.10">
    <property type="entry name" value="Hypothetical protein af1432"/>
    <property type="match status" value="1"/>
</dbReference>
<evidence type="ECO:0000313" key="5">
    <source>
        <dbReference type="EMBL" id="HHN52604.1"/>
    </source>
</evidence>
<dbReference type="PROSITE" id="PS51831">
    <property type="entry name" value="HD"/>
    <property type="match status" value="1"/>
</dbReference>
<feature type="domain" description="HD" evidence="3">
    <location>
        <begin position="160"/>
        <end position="257"/>
    </location>
</feature>
<evidence type="ECO:0000259" key="3">
    <source>
        <dbReference type="PROSITE" id="PS51831"/>
    </source>
</evidence>
<evidence type="ECO:0000256" key="1">
    <source>
        <dbReference type="ARBA" id="ARBA00022741"/>
    </source>
</evidence>
<dbReference type="InterPro" id="IPR006674">
    <property type="entry name" value="HD_domain"/>
</dbReference>
<keyword evidence="2" id="KW-0051">Antiviral defense</keyword>
<dbReference type="GO" id="GO:0000166">
    <property type="term" value="F:nucleotide binding"/>
    <property type="evidence" value="ECO:0007669"/>
    <property type="project" value="UniProtKB-KW"/>
</dbReference>